<dbReference type="SUPFAM" id="SSF74650">
    <property type="entry name" value="Galactose mutarotase-like"/>
    <property type="match status" value="1"/>
</dbReference>
<dbReference type="SUPFAM" id="SSF49384">
    <property type="entry name" value="Carbohydrate-binding domain"/>
    <property type="match status" value="1"/>
</dbReference>
<dbReference type="Gene3D" id="2.60.40.290">
    <property type="match status" value="1"/>
</dbReference>
<keyword evidence="9" id="KW-1185">Reference proteome</keyword>
<feature type="compositionally biased region" description="Polar residues" evidence="4">
    <location>
        <begin position="167"/>
        <end position="177"/>
    </location>
</feature>
<dbReference type="Gene3D" id="2.70.98.10">
    <property type="match status" value="1"/>
</dbReference>
<dbReference type="InterPro" id="IPR001919">
    <property type="entry name" value="CBD2"/>
</dbReference>
<dbReference type="SUPFAM" id="SSF49265">
    <property type="entry name" value="Fibronectin type III"/>
    <property type="match status" value="1"/>
</dbReference>
<evidence type="ECO:0000256" key="1">
    <source>
        <dbReference type="ARBA" id="ARBA00023277"/>
    </source>
</evidence>
<dbReference type="Pfam" id="PF00553">
    <property type="entry name" value="CBM_2"/>
    <property type="match status" value="1"/>
</dbReference>
<dbReference type="Gene3D" id="1.50.10.10">
    <property type="match status" value="1"/>
</dbReference>
<protein>
    <submittedName>
        <fullName evidence="8">Glycoside hydrolase family 15 protein</fullName>
    </submittedName>
</protein>
<dbReference type="InterPro" id="IPR011613">
    <property type="entry name" value="GH15-like"/>
</dbReference>
<evidence type="ECO:0000313" key="9">
    <source>
        <dbReference type="Proteomes" id="UP001500416"/>
    </source>
</evidence>
<evidence type="ECO:0000313" key="8">
    <source>
        <dbReference type="EMBL" id="GAA0259162.1"/>
    </source>
</evidence>
<evidence type="ECO:0000259" key="7">
    <source>
        <dbReference type="PROSITE" id="PS51173"/>
    </source>
</evidence>
<evidence type="ECO:0000256" key="5">
    <source>
        <dbReference type="SAM" id="SignalP"/>
    </source>
</evidence>
<dbReference type="Pfam" id="PF09137">
    <property type="entry name" value="Glucodextran_N"/>
    <property type="match status" value="1"/>
</dbReference>
<dbReference type="InterPro" id="IPR013783">
    <property type="entry name" value="Ig-like_fold"/>
</dbReference>
<feature type="signal peptide" evidence="5">
    <location>
        <begin position="1"/>
        <end position="28"/>
    </location>
</feature>
<reference evidence="9" key="1">
    <citation type="journal article" date="2019" name="Int. J. Syst. Evol. Microbiol.">
        <title>The Global Catalogue of Microorganisms (GCM) 10K type strain sequencing project: providing services to taxonomists for standard genome sequencing and annotation.</title>
        <authorList>
            <consortium name="The Broad Institute Genomics Platform"/>
            <consortium name="The Broad Institute Genome Sequencing Center for Infectious Disease"/>
            <person name="Wu L."/>
            <person name="Ma J."/>
        </authorList>
    </citation>
    <scope>NUCLEOTIDE SEQUENCE [LARGE SCALE GENOMIC DNA]</scope>
    <source>
        <strain evidence="9">JCM 3380</strain>
    </source>
</reference>
<dbReference type="Proteomes" id="UP001500416">
    <property type="component" value="Unassembled WGS sequence"/>
</dbReference>
<keyword evidence="2" id="KW-0326">Glycosidase</keyword>
<proteinExistence type="predicted"/>
<accession>A0ABP3EFK9</accession>
<dbReference type="Gene3D" id="2.60.40.10">
    <property type="entry name" value="Immunoglobulins"/>
    <property type="match status" value="1"/>
</dbReference>
<dbReference type="InterPro" id="IPR014718">
    <property type="entry name" value="GH-type_carb-bd"/>
</dbReference>
<name>A0ABP3EFK9_9PSEU</name>
<dbReference type="InterPro" id="IPR036116">
    <property type="entry name" value="FN3_sf"/>
</dbReference>
<evidence type="ECO:0000256" key="4">
    <source>
        <dbReference type="SAM" id="MobiDB-lite"/>
    </source>
</evidence>
<keyword evidence="8" id="KW-0378">Hydrolase</keyword>
<feature type="domain" description="Fibronectin type-III" evidence="6">
    <location>
        <begin position="735"/>
        <end position="825"/>
    </location>
</feature>
<dbReference type="SMART" id="SM00637">
    <property type="entry name" value="CBD_II"/>
    <property type="match status" value="1"/>
</dbReference>
<dbReference type="InterPro" id="IPR003961">
    <property type="entry name" value="FN3_dom"/>
</dbReference>
<dbReference type="InterPro" id="IPR012291">
    <property type="entry name" value="CBM2_carb-bd_dom_sf"/>
</dbReference>
<dbReference type="PANTHER" id="PTHR31616">
    <property type="entry name" value="TREHALASE"/>
    <property type="match status" value="1"/>
</dbReference>
<dbReference type="CDD" id="cd00063">
    <property type="entry name" value="FN3"/>
    <property type="match status" value="1"/>
</dbReference>
<dbReference type="PROSITE" id="PS51173">
    <property type="entry name" value="CBM2"/>
    <property type="match status" value="1"/>
</dbReference>
<evidence type="ECO:0000256" key="3">
    <source>
        <dbReference type="ARBA" id="ARBA00023326"/>
    </source>
</evidence>
<sequence>MRSVRRRVASVLALGVALIAGVPGTGSAAENAPGAPGRQPATWAPANKQGFGTSKTLESKVWYTLQNGGLSEVYYPDLGTPSVRDLQFVVSDGSTFAERETDSTTRQARLLDPKALVYQQVNTAKSGKWRITKTYVTDPDRSTLLLDVDFESLTGQPYRLYALYNPRLSNGKSNENNDTGRTDGDALVAQDDRTGSALVSSPAFAETSSGYLGASDGWTDLRSDYRMDWHYDAQSSGNVVQTGRLPVTGVTGGRKATVALGFGGSGGEALSTARASLTAGYPAVSTKYADGWHDYVATLKPPPASLRTDQERAVYNSSVMILASHEDKTYRGAFVASPTMPWAWGTNPGLENPSGAYHLVWARDVSGKAGGLMTAGDTAAAERALRYLFKRQQKGDGSFPQNSKLDGGEHWTNTQMDEVAAPIVLAWTLGKTDPDNWGHVKRAADYIVANGPVTKQERWENQGGYSPATIAAEIAGLVTAADIAKANGDTDAERRYLAKADEWQAKVKDWTLTTNGPYNPKPYFLRITKDGNPENGTTYDIGDSGPSAADQRTIVDPSYLELVRLGVLPADDPDIRTTMQVVDAQLAENTPSGQHWHRYNFDGYGERRDGGEWNFGHPRNSRTTVGRLWPLFAGERGECELAAGQDASARLAAMAATATEGGLLPEQVWDNTTPAGQDGFVAGRPTNSATPLGWAHGQFVRLAWSIREGRSLSTPSIVACRYTGTGCANVRPPGAPGTPAASEVTSTSVKLSWTASAPGSSPVAGYTVLRRDTGGDVPVGNTETTSLAITGLTPATRYRFVVVARGADGATSAPSTPVEVTTHGGTARVDYQVQSAWESGFTAQITITNTGSAPIADWLLAFSFPDDQRVVNGWSARWSQSGQAVTARNEGYNARIAPGDSVTIGFTGSGTAIEPTAFTVNGAPA</sequence>
<keyword evidence="5" id="KW-0732">Signal</keyword>
<keyword evidence="1" id="KW-0119">Carbohydrate metabolism</keyword>
<feature type="region of interest" description="Disordered" evidence="4">
    <location>
        <begin position="25"/>
        <end position="50"/>
    </location>
</feature>
<dbReference type="PROSITE" id="PS50853">
    <property type="entry name" value="FN3"/>
    <property type="match status" value="1"/>
</dbReference>
<dbReference type="InterPro" id="IPR008965">
    <property type="entry name" value="CBM2/CBM3_carb-bd_dom_sf"/>
</dbReference>
<dbReference type="EMBL" id="BAAABU010000028">
    <property type="protein sequence ID" value="GAA0259162.1"/>
    <property type="molecule type" value="Genomic_DNA"/>
</dbReference>
<organism evidence="8 9">
    <name type="scientific">Saccharothrix mutabilis subsp. mutabilis</name>
    <dbReference type="NCBI Taxonomy" id="66855"/>
    <lineage>
        <taxon>Bacteria</taxon>
        <taxon>Bacillati</taxon>
        <taxon>Actinomycetota</taxon>
        <taxon>Actinomycetes</taxon>
        <taxon>Pseudonocardiales</taxon>
        <taxon>Pseudonocardiaceae</taxon>
        <taxon>Saccharothrix</taxon>
    </lineage>
</organism>
<dbReference type="SUPFAM" id="SSF48208">
    <property type="entry name" value="Six-hairpin glycosidases"/>
    <property type="match status" value="1"/>
</dbReference>
<evidence type="ECO:0000259" key="6">
    <source>
        <dbReference type="PROSITE" id="PS50853"/>
    </source>
</evidence>
<feature type="chain" id="PRO_5047004204" evidence="5">
    <location>
        <begin position="29"/>
        <end position="925"/>
    </location>
</feature>
<feature type="domain" description="CBM2" evidence="7">
    <location>
        <begin position="811"/>
        <end position="925"/>
    </location>
</feature>
<gene>
    <name evidence="8" type="ORF">GCM10010492_70190</name>
</gene>
<dbReference type="PANTHER" id="PTHR31616:SF0">
    <property type="entry name" value="GLUCAN 1,4-ALPHA-GLUCOSIDASE"/>
    <property type="match status" value="1"/>
</dbReference>
<dbReference type="Pfam" id="PF00723">
    <property type="entry name" value="Glyco_hydro_15"/>
    <property type="match status" value="1"/>
</dbReference>
<feature type="region of interest" description="Disordered" evidence="4">
    <location>
        <begin position="167"/>
        <end position="187"/>
    </location>
</feature>
<feature type="compositionally biased region" description="Basic and acidic residues" evidence="4">
    <location>
        <begin position="178"/>
        <end position="187"/>
    </location>
</feature>
<dbReference type="CDD" id="cd07430">
    <property type="entry name" value="GH15_N"/>
    <property type="match status" value="1"/>
</dbReference>
<dbReference type="InterPro" id="IPR008928">
    <property type="entry name" value="6-hairpin_glycosidase_sf"/>
</dbReference>
<evidence type="ECO:0000256" key="2">
    <source>
        <dbReference type="ARBA" id="ARBA00023295"/>
    </source>
</evidence>
<dbReference type="GO" id="GO:0016787">
    <property type="term" value="F:hydrolase activity"/>
    <property type="evidence" value="ECO:0007669"/>
    <property type="project" value="UniProtKB-KW"/>
</dbReference>
<dbReference type="InterPro" id="IPR011013">
    <property type="entry name" value="Gal_mutarotase_sf_dom"/>
</dbReference>
<dbReference type="InterPro" id="IPR012341">
    <property type="entry name" value="6hp_glycosidase-like_sf"/>
</dbReference>
<dbReference type="Pfam" id="PF00041">
    <property type="entry name" value="fn3"/>
    <property type="match status" value="1"/>
</dbReference>
<dbReference type="SMART" id="SM00060">
    <property type="entry name" value="FN3"/>
    <property type="match status" value="1"/>
</dbReference>
<keyword evidence="3" id="KW-0624">Polysaccharide degradation</keyword>
<dbReference type="InterPro" id="IPR015220">
    <property type="entry name" value="Glucodextranase_N"/>
</dbReference>
<comment type="caution">
    <text evidence="8">The sequence shown here is derived from an EMBL/GenBank/DDBJ whole genome shotgun (WGS) entry which is preliminary data.</text>
</comment>